<feature type="repeat" description="TPR" evidence="1">
    <location>
        <begin position="201"/>
        <end position="234"/>
    </location>
</feature>
<accession>A0A106BYK3</accession>
<organism evidence="3">
    <name type="scientific">Shewanella frigidimarina</name>
    <dbReference type="NCBI Taxonomy" id="56812"/>
    <lineage>
        <taxon>Bacteria</taxon>
        <taxon>Pseudomonadati</taxon>
        <taxon>Pseudomonadota</taxon>
        <taxon>Gammaproteobacteria</taxon>
        <taxon>Alteromonadales</taxon>
        <taxon>Shewanellaceae</taxon>
        <taxon>Shewanella</taxon>
    </lineage>
</organism>
<dbReference type="AlphaFoldDB" id="A0A106BYK3"/>
<dbReference type="PROSITE" id="PS51257">
    <property type="entry name" value="PROKAR_LIPOPROTEIN"/>
    <property type="match status" value="1"/>
</dbReference>
<reference evidence="3 4" key="1">
    <citation type="submission" date="2016-01" db="EMBL/GenBank/DDBJ databases">
        <title>Draft genome of the antarctic isolate Shewanella frigidimarina Ag06-30.</title>
        <authorList>
            <person name="Parmeciano Di Noto G."/>
            <person name="Vazquez S."/>
            <person name="Mac Cormack W."/>
            <person name="Iriarte A."/>
            <person name="Quiroga C."/>
        </authorList>
    </citation>
    <scope>NUCLEOTIDE SEQUENCE [LARGE SCALE GENOMIC DNA]</scope>
    <source>
        <strain evidence="3 4">Ag06-30</strain>
    </source>
</reference>
<keyword evidence="1" id="KW-0802">TPR repeat</keyword>
<protein>
    <submittedName>
        <fullName evidence="3">Uncharacterized protein</fullName>
    </submittedName>
</protein>
<dbReference type="InterPro" id="IPR011990">
    <property type="entry name" value="TPR-like_helical_dom_sf"/>
</dbReference>
<evidence type="ECO:0000313" key="3">
    <source>
        <dbReference type="EMBL" id="KVX00889.1"/>
    </source>
</evidence>
<feature type="chain" id="PRO_5007125866" evidence="2">
    <location>
        <begin position="22"/>
        <end position="456"/>
    </location>
</feature>
<dbReference type="Proteomes" id="UP000055702">
    <property type="component" value="Unassembled WGS sequence"/>
</dbReference>
<gene>
    <name evidence="3" type="ORF">AWJ07_19085</name>
</gene>
<dbReference type="EMBL" id="LRDC01000031">
    <property type="protein sequence ID" value="KVX00889.1"/>
    <property type="molecule type" value="Genomic_DNA"/>
</dbReference>
<evidence type="ECO:0000313" key="4">
    <source>
        <dbReference type="Proteomes" id="UP000055702"/>
    </source>
</evidence>
<comment type="caution">
    <text evidence="3">The sequence shown here is derived from an EMBL/GenBank/DDBJ whole genome shotgun (WGS) entry which is preliminary data.</text>
</comment>
<dbReference type="SUPFAM" id="SSF48452">
    <property type="entry name" value="TPR-like"/>
    <property type="match status" value="1"/>
</dbReference>
<sequence>MLRTFCIGLSLIIGLSGCAFNSVFVNYPSQIAPYKQQLNSDSPTAKITDLADNISGNDGLLYAQESGRIMQIAGDFTGSKTYYQQAIDDYQIFDDKAIVSASKLGAGASSILLNDNAIPYRGPGYERIMLHQYQAFNYLFSGDAQGALVEVRRSNELQSMEQARYQKSQKSVQDMANGTIDAQVAQLSKEAGNVTSSFLNAYSYYTTGLLHELANEPNDAFIDYRKAAQITPDNVYLQQDLVRLAKQLGMPQYDEFKRRWGEAVMPTPDQGQVVFIIERDFVPEKQSITVPFPLNGNIQSASLATYQPQRLLMNNSQIQGLGTPLTAQTIANIDALAINALKEDLPAALFRQAARIYAKYQMNRSVQSSSQRANNQVDAAAMVMQIFNVITEQADRRSWLTLPRQAQIARQFIDAGSYNVRLNSSQNVNIDVKPNRTTLIWAIETGNRTRFYSIII</sequence>
<proteinExistence type="predicted"/>
<name>A0A106BYK3_SHEFR</name>
<evidence type="ECO:0000256" key="2">
    <source>
        <dbReference type="SAM" id="SignalP"/>
    </source>
</evidence>
<keyword evidence="2" id="KW-0732">Signal</keyword>
<dbReference type="Gene3D" id="1.25.40.10">
    <property type="entry name" value="Tetratricopeptide repeat domain"/>
    <property type="match status" value="1"/>
</dbReference>
<evidence type="ECO:0000256" key="1">
    <source>
        <dbReference type="PROSITE-ProRule" id="PRU00339"/>
    </source>
</evidence>
<dbReference type="RefSeq" id="WP_059746630.1">
    <property type="nucleotide sequence ID" value="NZ_JBOZOX010000016.1"/>
</dbReference>
<feature type="signal peptide" evidence="2">
    <location>
        <begin position="1"/>
        <end position="21"/>
    </location>
</feature>
<dbReference type="PROSITE" id="PS50005">
    <property type="entry name" value="TPR"/>
    <property type="match status" value="1"/>
</dbReference>
<dbReference type="InterPro" id="IPR019734">
    <property type="entry name" value="TPR_rpt"/>
</dbReference>